<dbReference type="AlphaFoldDB" id="A0AA86MXU7"/>
<organism evidence="2 3">
    <name type="scientific">Nitrospira tepida</name>
    <dbReference type="NCBI Taxonomy" id="2973512"/>
    <lineage>
        <taxon>Bacteria</taxon>
        <taxon>Pseudomonadati</taxon>
        <taxon>Nitrospirota</taxon>
        <taxon>Nitrospiria</taxon>
        <taxon>Nitrospirales</taxon>
        <taxon>Nitrospiraceae</taxon>
        <taxon>Nitrospira</taxon>
    </lineage>
</organism>
<dbReference type="InterPro" id="IPR036249">
    <property type="entry name" value="Thioredoxin-like_sf"/>
</dbReference>
<dbReference type="EMBL" id="OX365700">
    <property type="protein sequence ID" value="CAI4031002.1"/>
    <property type="molecule type" value="Genomic_DNA"/>
</dbReference>
<protein>
    <submittedName>
        <fullName evidence="2">DSBA domain-containing protein</fullName>
    </submittedName>
</protein>
<feature type="domain" description="DSBA-like thioredoxin" evidence="1">
    <location>
        <begin position="11"/>
        <end position="190"/>
    </location>
</feature>
<dbReference type="SUPFAM" id="SSF52833">
    <property type="entry name" value="Thioredoxin-like"/>
    <property type="match status" value="1"/>
</dbReference>
<evidence type="ECO:0000313" key="3">
    <source>
        <dbReference type="Proteomes" id="UP001179121"/>
    </source>
</evidence>
<evidence type="ECO:0000259" key="1">
    <source>
        <dbReference type="Pfam" id="PF01323"/>
    </source>
</evidence>
<dbReference type="RefSeq" id="WP_289267967.1">
    <property type="nucleotide sequence ID" value="NZ_OX365700.1"/>
</dbReference>
<name>A0AA86MXU7_9BACT</name>
<dbReference type="GO" id="GO:0016491">
    <property type="term" value="F:oxidoreductase activity"/>
    <property type="evidence" value="ECO:0007669"/>
    <property type="project" value="InterPro"/>
</dbReference>
<dbReference type="Proteomes" id="UP001179121">
    <property type="component" value="Chromosome"/>
</dbReference>
<gene>
    <name evidence="2" type="ORF">DNFV4_01434</name>
</gene>
<dbReference type="Pfam" id="PF01323">
    <property type="entry name" value="DSBA"/>
    <property type="match status" value="1"/>
</dbReference>
<evidence type="ECO:0000313" key="2">
    <source>
        <dbReference type="EMBL" id="CAI4031002.1"/>
    </source>
</evidence>
<reference evidence="2" key="1">
    <citation type="submission" date="2022-10" db="EMBL/GenBank/DDBJ databases">
        <authorList>
            <person name="Koch H."/>
        </authorList>
    </citation>
    <scope>NUCLEOTIDE SEQUENCE</scope>
    <source>
        <strain evidence="2">DNF</strain>
    </source>
</reference>
<dbReference type="KEGG" id="nti:DNFV4_01434"/>
<dbReference type="PANTHER" id="PTHR13887">
    <property type="entry name" value="GLUTATHIONE S-TRANSFERASE KAPPA"/>
    <property type="match status" value="1"/>
</dbReference>
<dbReference type="Gene3D" id="3.40.30.10">
    <property type="entry name" value="Glutaredoxin"/>
    <property type="match status" value="1"/>
</dbReference>
<accession>A0AA86MXU7</accession>
<keyword evidence="3" id="KW-1185">Reference proteome</keyword>
<dbReference type="InterPro" id="IPR001853">
    <property type="entry name" value="DSBA-like_thioredoxin_dom"/>
</dbReference>
<proteinExistence type="predicted"/>
<dbReference type="PANTHER" id="PTHR13887:SF41">
    <property type="entry name" value="THIOREDOXIN SUPERFAMILY PROTEIN"/>
    <property type="match status" value="1"/>
</dbReference>
<sequence>MARQEYIVATLYSDPNCPFCYAIGERLLTLGVERQVEWRGVQHAPHLPIPRDERNARLNAAIGREVLLVGQLAPEVPIRILSGKPNTGPAIRAIAAALHIDPALGHVFKRRLYRSLWQSDADISDERVLATCARGLGLSGLTIRPEINALVAQWQQDWEEVGVNSVPMLVRRDGEVLSGLAATEQLAGFLGLHQIRKTETVVS</sequence>